<dbReference type="EMBL" id="UAWG01000015">
    <property type="protein sequence ID" value="SQB60571.1"/>
    <property type="molecule type" value="Genomic_DNA"/>
</dbReference>
<name>A0A2X2YB49_CLOPF</name>
<evidence type="ECO:0000313" key="1">
    <source>
        <dbReference type="EMBL" id="SQB60571.1"/>
    </source>
</evidence>
<gene>
    <name evidence="1" type="ORF">NCTC10719_02213</name>
</gene>
<evidence type="ECO:0000313" key="2">
    <source>
        <dbReference type="Proteomes" id="UP000249986"/>
    </source>
</evidence>
<accession>A0A2X2YB49</accession>
<dbReference type="AlphaFoldDB" id="A0A2X2YB49"/>
<evidence type="ECO:0008006" key="3">
    <source>
        <dbReference type="Google" id="ProtNLM"/>
    </source>
</evidence>
<dbReference type="RefSeq" id="WP_111926737.1">
    <property type="nucleotide sequence ID" value="NZ_JAALLX010000082.1"/>
</dbReference>
<dbReference type="Proteomes" id="UP000249986">
    <property type="component" value="Unassembled WGS sequence"/>
</dbReference>
<proteinExistence type="predicted"/>
<reference evidence="1 2" key="1">
    <citation type="submission" date="2018-06" db="EMBL/GenBank/DDBJ databases">
        <authorList>
            <consortium name="Pathogen Informatics"/>
            <person name="Doyle S."/>
        </authorList>
    </citation>
    <scope>NUCLEOTIDE SEQUENCE [LARGE SCALE GENOMIC DNA]</scope>
    <source>
        <strain evidence="1 2">NCTC10719</strain>
    </source>
</reference>
<organism evidence="1 2">
    <name type="scientific">Clostridium perfringens</name>
    <dbReference type="NCBI Taxonomy" id="1502"/>
    <lineage>
        <taxon>Bacteria</taxon>
        <taxon>Bacillati</taxon>
        <taxon>Bacillota</taxon>
        <taxon>Clostridia</taxon>
        <taxon>Eubacteriales</taxon>
        <taxon>Clostridiaceae</taxon>
        <taxon>Clostridium</taxon>
    </lineage>
</organism>
<sequence length="385" mass="45339">MKFIELTTDNNRLLSNKLPKPKKNYYTNHKINGELMHKNTLVAKIVDDDLQVINEKMLPSYFKLGGNLRHWLENRCIDMHRRNSRILRKMLSIKTTNEIEVVLFAHAHTLTDNYWIRLSSELDLKYEDIAYSKDLLFNTAISGDTSKWDEFLELSNHLTPELTLGGSFEKGWKLENGEWFLVKAGNNLNNSVELIASELCKYFNFKAVEYFKYNDACVYCKNFTNNLEYDFEPMFDFLGEDDDLELSLDYIYQINENYISDFLDMVFLDALLLNPDRHTNNYGFLRDSNNGEFIGLAPIFDNNLALFATKNEIIDLNIGNSGQIKMFYLPVLEENRYEIPYLDYKDLKNIVKSAYQQFKPQNYSVEFTTDFIWNKYNFIKSNLIK</sequence>
<dbReference type="Gene3D" id="1.10.1070.20">
    <property type="match status" value="1"/>
</dbReference>
<protein>
    <recommendedName>
        <fullName evidence="3">HipA-like C-terminal domain-containing protein</fullName>
    </recommendedName>
</protein>